<reference evidence="2 3" key="1">
    <citation type="submission" date="2019-05" db="EMBL/GenBank/DDBJ databases">
        <title>Another draft genome of Portunus trituberculatus and its Hox gene families provides insights of decapod evolution.</title>
        <authorList>
            <person name="Jeong J.-H."/>
            <person name="Song I."/>
            <person name="Kim S."/>
            <person name="Choi T."/>
            <person name="Kim D."/>
            <person name="Ryu S."/>
            <person name="Kim W."/>
        </authorList>
    </citation>
    <scope>NUCLEOTIDE SEQUENCE [LARGE SCALE GENOMIC DNA]</scope>
    <source>
        <tissue evidence="2">Muscle</tissue>
    </source>
</reference>
<organism evidence="2 3">
    <name type="scientific">Portunus trituberculatus</name>
    <name type="common">Swimming crab</name>
    <name type="synonym">Neptunus trituberculatus</name>
    <dbReference type="NCBI Taxonomy" id="210409"/>
    <lineage>
        <taxon>Eukaryota</taxon>
        <taxon>Metazoa</taxon>
        <taxon>Ecdysozoa</taxon>
        <taxon>Arthropoda</taxon>
        <taxon>Crustacea</taxon>
        <taxon>Multicrustacea</taxon>
        <taxon>Malacostraca</taxon>
        <taxon>Eumalacostraca</taxon>
        <taxon>Eucarida</taxon>
        <taxon>Decapoda</taxon>
        <taxon>Pleocyemata</taxon>
        <taxon>Brachyura</taxon>
        <taxon>Eubrachyura</taxon>
        <taxon>Portunoidea</taxon>
        <taxon>Portunidae</taxon>
        <taxon>Portuninae</taxon>
        <taxon>Portunus</taxon>
    </lineage>
</organism>
<keyword evidence="3" id="KW-1185">Reference proteome</keyword>
<evidence type="ECO:0000256" key="1">
    <source>
        <dbReference type="SAM" id="MobiDB-lite"/>
    </source>
</evidence>
<accession>A0A5B7CFU4</accession>
<gene>
    <name evidence="2" type="ORF">E2C01_000731</name>
</gene>
<sequence length="94" mass="10439">MHQCLTATVWRDNNAAFRAQPPHEGVVAAPQLKNLTCTCEQEEDSLDDDQKKGQPYKGQTDPAKRGEGRRCLLLNHVPVCAASAKHYPANRFPP</sequence>
<dbReference type="Proteomes" id="UP000324222">
    <property type="component" value="Unassembled WGS sequence"/>
</dbReference>
<feature type="region of interest" description="Disordered" evidence="1">
    <location>
        <begin position="43"/>
        <end position="67"/>
    </location>
</feature>
<evidence type="ECO:0000313" key="3">
    <source>
        <dbReference type="Proteomes" id="UP000324222"/>
    </source>
</evidence>
<comment type="caution">
    <text evidence="2">The sequence shown here is derived from an EMBL/GenBank/DDBJ whole genome shotgun (WGS) entry which is preliminary data.</text>
</comment>
<evidence type="ECO:0000313" key="2">
    <source>
        <dbReference type="EMBL" id="MPC08155.1"/>
    </source>
</evidence>
<name>A0A5B7CFU4_PORTR</name>
<dbReference type="EMBL" id="VSRR010000019">
    <property type="protein sequence ID" value="MPC08155.1"/>
    <property type="molecule type" value="Genomic_DNA"/>
</dbReference>
<dbReference type="AlphaFoldDB" id="A0A5B7CFU4"/>
<protein>
    <submittedName>
        <fullName evidence="2">Uncharacterized protein</fullName>
    </submittedName>
</protein>
<proteinExistence type="predicted"/>